<accession>A0ABM6CLG2</accession>
<dbReference type="RefSeq" id="WP_037146896.1">
    <property type="nucleotide sequence ID" value="NZ_CP013523.1"/>
</dbReference>
<organism evidence="2 3">
    <name type="scientific">Rhizobium phaseoli</name>
    <dbReference type="NCBI Taxonomy" id="396"/>
    <lineage>
        <taxon>Bacteria</taxon>
        <taxon>Pseudomonadati</taxon>
        <taxon>Pseudomonadota</taxon>
        <taxon>Alphaproteobacteria</taxon>
        <taxon>Hyphomicrobiales</taxon>
        <taxon>Rhizobiaceae</taxon>
        <taxon>Rhizobium/Agrobacterium group</taxon>
        <taxon>Rhizobium</taxon>
    </lineage>
</organism>
<protein>
    <submittedName>
        <fullName evidence="2">Transcription elongation factor GreA/GreB family protein</fullName>
    </submittedName>
</protein>
<name>A0ABM6CLG2_9HYPH</name>
<keyword evidence="3" id="KW-1185">Reference proteome</keyword>
<dbReference type="Proteomes" id="UP000078551">
    <property type="component" value="Plasmid pRphaN771e"/>
</dbReference>
<gene>
    <name evidence="2" type="ORF">AMC81_PE00942</name>
</gene>
<dbReference type="EMBL" id="CP013573">
    <property type="protein sequence ID" value="ANL89185.1"/>
    <property type="molecule type" value="Genomic_DNA"/>
</dbReference>
<evidence type="ECO:0000313" key="2">
    <source>
        <dbReference type="EMBL" id="ANL89185.1"/>
    </source>
</evidence>
<keyword evidence="2" id="KW-0648">Protein biosynthesis</keyword>
<proteinExistence type="predicted"/>
<sequence length="173" mass="19152">MNDQCLLTTKDYTLLETMQDDPLVRDTALLRLLRRKKASAIVMFRKDLPEDIASLNSRVTFSVDGRRETRVLTTGRMTTPVGVLLPVDTLRGLALLGLREGQTIVIENVDGHMEAILLDAVNYQPERMMRRSDDFPVRIGLGDKLNLRLVQGVGPACSGRPPEEPDDPGPSAA</sequence>
<keyword evidence="2" id="KW-0251">Elongation factor</keyword>
<feature type="region of interest" description="Disordered" evidence="1">
    <location>
        <begin position="153"/>
        <end position="173"/>
    </location>
</feature>
<dbReference type="GO" id="GO:0003746">
    <property type="term" value="F:translation elongation factor activity"/>
    <property type="evidence" value="ECO:0007669"/>
    <property type="project" value="UniProtKB-KW"/>
</dbReference>
<dbReference type="InterPro" id="IPR036953">
    <property type="entry name" value="GreA/GreB_C_sf"/>
</dbReference>
<evidence type="ECO:0000313" key="3">
    <source>
        <dbReference type="Proteomes" id="UP000078551"/>
    </source>
</evidence>
<geneLocation type="plasmid" evidence="2 3">
    <name>pRphaN771e</name>
</geneLocation>
<reference evidence="2 3" key="1">
    <citation type="submission" date="2015-11" db="EMBL/GenBank/DDBJ databases">
        <title>The limits of bacterial species coexistence and the symbiotic plasmid transference in sympatric Rhizobium populations.</title>
        <authorList>
            <person name="Perez-Carrascal O.M."/>
            <person name="VanInsberghe D."/>
            <person name="Juarez S."/>
            <person name="Polz M.F."/>
            <person name="Vinuesa P."/>
            <person name="Gonzalez V."/>
        </authorList>
    </citation>
    <scope>NUCLEOTIDE SEQUENCE [LARGE SCALE GENOMIC DNA]</scope>
    <source>
        <strain evidence="2 3">N771</strain>
        <plasmid evidence="2 3">pRphaN771e</plasmid>
    </source>
</reference>
<dbReference type="Gene3D" id="3.10.50.30">
    <property type="entry name" value="Transcription elongation factor, GreA/GreB, C-terminal domain"/>
    <property type="match status" value="1"/>
</dbReference>
<keyword evidence="2" id="KW-0614">Plasmid</keyword>
<evidence type="ECO:0000256" key="1">
    <source>
        <dbReference type="SAM" id="MobiDB-lite"/>
    </source>
</evidence>